<dbReference type="PANTHER" id="PTHR10900">
    <property type="entry name" value="PERIOSTIN-RELATED"/>
    <property type="match status" value="1"/>
</dbReference>
<evidence type="ECO:0000313" key="2">
    <source>
        <dbReference type="EMBL" id="MBF2708497.1"/>
    </source>
</evidence>
<dbReference type="SUPFAM" id="SSF82153">
    <property type="entry name" value="FAS1 domain"/>
    <property type="match status" value="1"/>
</dbReference>
<dbReference type="InterPro" id="IPR036378">
    <property type="entry name" value="FAS1_dom_sf"/>
</dbReference>
<dbReference type="InterPro" id="IPR000782">
    <property type="entry name" value="FAS1_domain"/>
</dbReference>
<dbReference type="PROSITE" id="PS51257">
    <property type="entry name" value="PROKAR_LIPOPROTEIN"/>
    <property type="match status" value="1"/>
</dbReference>
<evidence type="ECO:0000313" key="3">
    <source>
        <dbReference type="Proteomes" id="UP000646211"/>
    </source>
</evidence>
<dbReference type="AlphaFoldDB" id="A0A930XVU8"/>
<dbReference type="SMART" id="SM00554">
    <property type="entry name" value="FAS1"/>
    <property type="match status" value="1"/>
</dbReference>
<reference evidence="2" key="1">
    <citation type="submission" date="2020-11" db="EMBL/GenBank/DDBJ databases">
        <title>Genome of Flavobacterium soyangense.</title>
        <authorList>
            <person name="Liu Q."/>
            <person name="Xin Y.-H."/>
        </authorList>
    </citation>
    <scope>NUCLEOTIDE SEQUENCE</scope>
    <source>
        <strain evidence="2">CGMCC 1.13493</strain>
    </source>
</reference>
<dbReference type="RefSeq" id="WP_194311752.1">
    <property type="nucleotide sequence ID" value="NZ_JADHEC010000014.1"/>
</dbReference>
<dbReference type="InterPro" id="IPR050904">
    <property type="entry name" value="Adhesion/Biosynth-related"/>
</dbReference>
<dbReference type="Gene3D" id="2.30.180.10">
    <property type="entry name" value="FAS1 domain"/>
    <property type="match status" value="1"/>
</dbReference>
<protein>
    <submittedName>
        <fullName evidence="2">Fasciclin domain-containing protein</fullName>
    </submittedName>
</protein>
<name>A0A930XVU8_9FLAO</name>
<dbReference type="Proteomes" id="UP000646211">
    <property type="component" value="Unassembled WGS sequence"/>
</dbReference>
<accession>A0A930XVU8</accession>
<dbReference type="EMBL" id="JADHEC010000014">
    <property type="protein sequence ID" value="MBF2708497.1"/>
    <property type="molecule type" value="Genomic_DNA"/>
</dbReference>
<dbReference type="PROSITE" id="PS50213">
    <property type="entry name" value="FAS1"/>
    <property type="match status" value="1"/>
</dbReference>
<dbReference type="PANTHER" id="PTHR10900:SF77">
    <property type="entry name" value="FI19380P1"/>
    <property type="match status" value="1"/>
</dbReference>
<gene>
    <name evidence="2" type="ORF">IR213_07825</name>
</gene>
<dbReference type="Pfam" id="PF02469">
    <property type="entry name" value="Fasciclin"/>
    <property type="match status" value="1"/>
</dbReference>
<evidence type="ECO:0000259" key="1">
    <source>
        <dbReference type="PROSITE" id="PS50213"/>
    </source>
</evidence>
<feature type="domain" description="FAS1" evidence="1">
    <location>
        <begin position="60"/>
        <end position="203"/>
    </location>
</feature>
<sequence length="207" mass="21860">MKTNNFKLFGSLKAFILIATLSIVTISCDNQETQGMDVMNISKTATGETFKSSNSAPKPGETPIAGIAINAGFNELVGALVYVDKELNAGLVNLFLNGKDQYTVFAPTDAAFKNLYTTLGVNKITDLPPTLVLDVLKYHVVEGRRAANSVVPPNGSRTITTLLGATFSVDKNGMITAVGNTANITTANISASNGIIHVVDTVLLPIK</sequence>
<comment type="caution">
    <text evidence="2">The sequence shown here is derived from an EMBL/GenBank/DDBJ whole genome shotgun (WGS) entry which is preliminary data.</text>
</comment>
<organism evidence="2 3">
    <name type="scientific">Flavobacterium soyangense</name>
    <dbReference type="NCBI Taxonomy" id="2023265"/>
    <lineage>
        <taxon>Bacteria</taxon>
        <taxon>Pseudomonadati</taxon>
        <taxon>Bacteroidota</taxon>
        <taxon>Flavobacteriia</taxon>
        <taxon>Flavobacteriales</taxon>
        <taxon>Flavobacteriaceae</taxon>
        <taxon>Flavobacterium</taxon>
    </lineage>
</organism>
<keyword evidence="3" id="KW-1185">Reference proteome</keyword>
<proteinExistence type="predicted"/>